<protein>
    <submittedName>
        <fullName evidence="4">Peptidase M16</fullName>
    </submittedName>
</protein>
<dbReference type="InterPro" id="IPR011249">
    <property type="entry name" value="Metalloenz_LuxS/M16"/>
</dbReference>
<dbReference type="AlphaFoldDB" id="A0A084JII9"/>
<dbReference type="eggNOG" id="COG0612">
    <property type="taxonomic scope" value="Bacteria"/>
</dbReference>
<dbReference type="InterPro" id="IPR050361">
    <property type="entry name" value="MPP/UQCRC_Complex"/>
</dbReference>
<feature type="domain" description="Peptidase M16 N-terminal" evidence="2">
    <location>
        <begin position="23"/>
        <end position="152"/>
    </location>
</feature>
<dbReference type="Pfam" id="PF05193">
    <property type="entry name" value="Peptidase_M16_C"/>
    <property type="match status" value="1"/>
</dbReference>
<dbReference type="PANTHER" id="PTHR11851">
    <property type="entry name" value="METALLOPROTEASE"/>
    <property type="match status" value="1"/>
</dbReference>
<dbReference type="InterPro" id="IPR011765">
    <property type="entry name" value="Pept_M16_N"/>
</dbReference>
<evidence type="ECO:0000259" key="3">
    <source>
        <dbReference type="Pfam" id="PF05193"/>
    </source>
</evidence>
<feature type="domain" description="Peptidase M16 C-terminal" evidence="3">
    <location>
        <begin position="164"/>
        <end position="371"/>
    </location>
</feature>
<comment type="caution">
    <text evidence="4">The sequence shown here is derived from an EMBL/GenBank/DDBJ whole genome shotgun (WGS) entry which is preliminary data.</text>
</comment>
<dbReference type="InterPro" id="IPR007863">
    <property type="entry name" value="Peptidase_M16_C"/>
</dbReference>
<keyword evidence="5" id="KW-1185">Reference proteome</keyword>
<evidence type="ECO:0000313" key="5">
    <source>
        <dbReference type="Proteomes" id="UP000028542"/>
    </source>
</evidence>
<sequence>MDKIFLKQGVRLLYERVPGNITSFTIGLEAGANSENSNNLGIAHAVEHMVFKGTHSKSEKEINDICNEYLGFHNAMTNYPYVVYYGSSLKEDFKNAFNIYFDIVFNPAFREEGFKEEMAVIIEELKEWSDDVVQHCEDFLFYETFEKRRIKELIIGREETIKALTLEEIREYHEKFYTLDNCVISVVTSLDLSEVIEIIEGEIASLNKTKPLLTHNTCEIEALEGVKPSFTQRSSERVSSRESQEEKTFSLYENPMAGVYIEENLSINGCKVQYIFPIHNLSEREVTLLQLFNEYFAGGTSSLLYDEIRTKRGLVYDIQGKVKGEKGIKLYTITLSTSKENIDLVREIIKENIDKVKALKGIFTEDFFKKYIKSQNLKRMLALEKSIVLSMHLAVYEIMHSGGELLLNEFYNLSNCTEEEILSVIDKVFIKETIGIIRN</sequence>
<evidence type="ECO:0000313" key="4">
    <source>
        <dbReference type="EMBL" id="KEZ88773.1"/>
    </source>
</evidence>
<name>A0A084JII9_9CLOT</name>
<organism evidence="4 5">
    <name type="scientific">Clostridium sulfidigenes</name>
    <dbReference type="NCBI Taxonomy" id="318464"/>
    <lineage>
        <taxon>Bacteria</taxon>
        <taxon>Bacillati</taxon>
        <taxon>Bacillota</taxon>
        <taxon>Clostridia</taxon>
        <taxon>Eubacteriales</taxon>
        <taxon>Clostridiaceae</taxon>
        <taxon>Clostridium</taxon>
    </lineage>
</organism>
<evidence type="ECO:0000256" key="1">
    <source>
        <dbReference type="ARBA" id="ARBA00007261"/>
    </source>
</evidence>
<dbReference type="Proteomes" id="UP000028542">
    <property type="component" value="Unassembled WGS sequence"/>
</dbReference>
<gene>
    <name evidence="4" type="ORF">IO99_01000</name>
</gene>
<dbReference type="GO" id="GO:0046872">
    <property type="term" value="F:metal ion binding"/>
    <property type="evidence" value="ECO:0007669"/>
    <property type="project" value="InterPro"/>
</dbReference>
<comment type="similarity">
    <text evidence="1">Belongs to the peptidase M16 family.</text>
</comment>
<proteinExistence type="inferred from homology"/>
<evidence type="ECO:0000259" key="2">
    <source>
        <dbReference type="Pfam" id="PF00675"/>
    </source>
</evidence>
<dbReference type="RefSeq" id="WP_035129172.1">
    <property type="nucleotide sequence ID" value="NZ_JPMD01000001.1"/>
</dbReference>
<reference evidence="4 5" key="1">
    <citation type="submission" date="2014-07" db="EMBL/GenBank/DDBJ databases">
        <title>Draft genome of Clostridium sulfidigenes 113A isolated from sediments associated with methane hydrate from Krishna Godavari basin.</title>
        <authorList>
            <person name="Honkalas V.S."/>
            <person name="Dabir A.P."/>
            <person name="Arora P."/>
            <person name="Dhakephalkar P.K."/>
        </authorList>
    </citation>
    <scope>NUCLEOTIDE SEQUENCE [LARGE SCALE GENOMIC DNA]</scope>
    <source>
        <strain evidence="4 5">113A</strain>
    </source>
</reference>
<dbReference type="SUPFAM" id="SSF63411">
    <property type="entry name" value="LuxS/MPP-like metallohydrolase"/>
    <property type="match status" value="2"/>
</dbReference>
<dbReference type="Pfam" id="PF00675">
    <property type="entry name" value="Peptidase_M16"/>
    <property type="match status" value="1"/>
</dbReference>
<dbReference type="PANTHER" id="PTHR11851:SF49">
    <property type="entry name" value="MITOCHONDRIAL-PROCESSING PEPTIDASE SUBUNIT ALPHA"/>
    <property type="match status" value="1"/>
</dbReference>
<dbReference type="EMBL" id="JPMD01000001">
    <property type="protein sequence ID" value="KEZ88773.1"/>
    <property type="molecule type" value="Genomic_DNA"/>
</dbReference>
<dbReference type="STRING" id="318464.IO99_01000"/>
<accession>A0A084JII9</accession>
<dbReference type="Gene3D" id="3.30.830.10">
    <property type="entry name" value="Metalloenzyme, LuxS/M16 peptidase-like"/>
    <property type="match status" value="2"/>
</dbReference>